<dbReference type="Pfam" id="PF03160">
    <property type="entry name" value="Calx-beta"/>
    <property type="match status" value="1"/>
</dbReference>
<evidence type="ECO:0000256" key="5">
    <source>
        <dbReference type="ARBA" id="ARBA00022475"/>
    </source>
</evidence>
<sequence>MKIISLLLFLIITLLVNITEQEINEESIYVVSFKDKLKSFSNKVLNSSIPHNEECSSAKPCSNGLIIPAWTPVTGISVCTKIWRGFLYFLAMVYLFYGVSIVADRFMSAIEVITSQEKEVKLKKANGEPYTVLVRVWNETVSNLTLMALGSSAPEILLSVIEIFANNFEAGDLGPSTIVGSAAFNLFVIIAICIMCVPSSEIRRIERLDVFWTTVIWSTFAYIWLYLILEVFSPGIVDVWEGVLTFMFFPLTVLTAFYANTRTVPFGQRIVTARTGRSIIRRDFDNKDSGLKRDADVNMSLLDESQAASVLAYQNQKKIFMETFHKLRNENPDLSIGELEQLTTEAIVLNAPKSRAFYRIQASRELTGSGGFGPKRIRKKAKALLNIDGDENNDVVTVEFENLHTMCLESCGTTQVRVKCDRGGLKGNIAVRVNYRTEPGTADENTDFVPTSGVLYFKPGEIFQTIPIKIVDNDVYEDDETFTVVLSNATAEMADNDRINVPARLGVKSVATVLIIDDDHSGHFMFKSEVQKVSENFGIFALEVQRSRGARGRVQVPFSVKNGAALEGRDFVIKTKELIFEDSQTKAFINIDIINDDEYEKSEDFFIYLEEPILLSGNNDPVEEGEPDGTPQLGEITRCKIVITEDKEFKSFVDKMIASANTSILVGTSSWKQQFSEIFEVEDSDGDGTISAKEKFLHYFSLPWKAAFALIPPTDYYNGWLSFFVSIIVIGILTAVIGDVASHFGCTIGLKDSVTAISLVALGTSVPDTFASKTAALQDKYADSSIGNVTGSNAVNVFLGIGIAWAIAAFYHMRNGTQFKVNAGSLAFSVTLFVIGSSICIGLLMYRRSKKDIGGELGGPGKIKILSGCIFIGVWLLYLTLSILDAYCIL</sequence>
<evidence type="ECO:0000256" key="17">
    <source>
        <dbReference type="ARBA" id="ARBA00023180"/>
    </source>
</evidence>
<dbReference type="PANTHER" id="PTHR11878:SF75">
    <property type="entry name" value="CALX-BETA DOMAIN-CONTAINING PROTEIN"/>
    <property type="match status" value="1"/>
</dbReference>
<keyword evidence="23" id="KW-1185">Reference proteome</keyword>
<evidence type="ECO:0000256" key="16">
    <source>
        <dbReference type="ARBA" id="ARBA00023136"/>
    </source>
</evidence>
<accession>A0A0K0F0L1</accession>
<evidence type="ECO:0000256" key="15">
    <source>
        <dbReference type="ARBA" id="ARBA00023065"/>
    </source>
</evidence>
<dbReference type="GO" id="GO:0042383">
    <property type="term" value="C:sarcolemma"/>
    <property type="evidence" value="ECO:0007669"/>
    <property type="project" value="TreeGrafter"/>
</dbReference>
<keyword evidence="12" id="KW-0112">Calmodulin-binding</keyword>
<keyword evidence="6" id="KW-0109">Calcium transport</keyword>
<dbReference type="Pfam" id="PF16494">
    <property type="entry name" value="Na_Ca_ex_C"/>
    <property type="match status" value="1"/>
</dbReference>
<name>A0A0K0F0L1_STRVS</name>
<dbReference type="GO" id="GO:0046872">
    <property type="term" value="F:metal ion binding"/>
    <property type="evidence" value="ECO:0007669"/>
    <property type="project" value="UniProtKB-KW"/>
</dbReference>
<feature type="transmembrane region" description="Helical" evidence="20">
    <location>
        <begin position="720"/>
        <end position="741"/>
    </location>
</feature>
<dbReference type="AlphaFoldDB" id="A0A0K0F0L1"/>
<keyword evidence="10" id="KW-0677">Repeat</keyword>
<evidence type="ECO:0000313" key="23">
    <source>
        <dbReference type="Proteomes" id="UP000035680"/>
    </source>
</evidence>
<dbReference type="GO" id="GO:0005516">
    <property type="term" value="F:calmodulin binding"/>
    <property type="evidence" value="ECO:0007669"/>
    <property type="project" value="UniProtKB-KW"/>
</dbReference>
<evidence type="ECO:0000256" key="9">
    <source>
        <dbReference type="ARBA" id="ARBA00022729"/>
    </source>
</evidence>
<keyword evidence="11" id="KW-0106">Calcium</keyword>
<dbReference type="PANTHER" id="PTHR11878">
    <property type="entry name" value="SODIUM/CALCIUM EXCHANGER"/>
    <property type="match status" value="1"/>
</dbReference>
<keyword evidence="14" id="KW-0915">Sodium</keyword>
<feature type="transmembrane region" description="Helical" evidence="20">
    <location>
        <begin position="865"/>
        <end position="884"/>
    </location>
</feature>
<reference evidence="23" key="1">
    <citation type="submission" date="2014-07" db="EMBL/GenBank/DDBJ databases">
        <authorList>
            <person name="Martin A.A"/>
            <person name="De Silva N."/>
        </authorList>
    </citation>
    <scope>NUCLEOTIDE SEQUENCE</scope>
</reference>
<dbReference type="InterPro" id="IPR004837">
    <property type="entry name" value="NaCa_Exmemb"/>
</dbReference>
<dbReference type="GO" id="GO:0030424">
    <property type="term" value="C:axon"/>
    <property type="evidence" value="ECO:0007669"/>
    <property type="project" value="TreeGrafter"/>
</dbReference>
<evidence type="ECO:0000256" key="10">
    <source>
        <dbReference type="ARBA" id="ARBA00022737"/>
    </source>
</evidence>
<evidence type="ECO:0000256" key="14">
    <source>
        <dbReference type="ARBA" id="ARBA00023053"/>
    </source>
</evidence>
<evidence type="ECO:0000256" key="18">
    <source>
        <dbReference type="ARBA" id="ARBA00023201"/>
    </source>
</evidence>
<dbReference type="InterPro" id="IPR038081">
    <property type="entry name" value="CalX-like_sf"/>
</dbReference>
<evidence type="ECO:0000256" key="11">
    <source>
        <dbReference type="ARBA" id="ARBA00022837"/>
    </source>
</evidence>
<dbReference type="GO" id="GO:0098794">
    <property type="term" value="C:postsynapse"/>
    <property type="evidence" value="ECO:0007669"/>
    <property type="project" value="TreeGrafter"/>
</dbReference>
<feature type="transmembrane region" description="Helical" evidence="20">
    <location>
        <begin position="82"/>
        <end position="103"/>
    </location>
</feature>
<evidence type="ECO:0000256" key="21">
    <source>
        <dbReference type="SAM" id="SignalP"/>
    </source>
</evidence>
<dbReference type="Gene3D" id="1.20.1420.30">
    <property type="entry name" value="NCX, central ion-binding region"/>
    <property type="match status" value="2"/>
</dbReference>
<dbReference type="SMART" id="SM00237">
    <property type="entry name" value="Calx_beta"/>
    <property type="match status" value="2"/>
</dbReference>
<feature type="domain" description="Calx-beta" evidence="22">
    <location>
        <begin position="385"/>
        <end position="487"/>
    </location>
</feature>
<proteinExistence type="inferred from homology"/>
<dbReference type="InterPro" id="IPR051171">
    <property type="entry name" value="CaCA"/>
</dbReference>
<keyword evidence="9 21" id="KW-0732">Signal</keyword>
<evidence type="ECO:0000256" key="20">
    <source>
        <dbReference type="SAM" id="Phobius"/>
    </source>
</evidence>
<keyword evidence="4" id="KW-0050">Antiport</keyword>
<dbReference type="Proteomes" id="UP000035680">
    <property type="component" value="Unassembled WGS sequence"/>
</dbReference>
<dbReference type="GO" id="GO:0007154">
    <property type="term" value="P:cell communication"/>
    <property type="evidence" value="ECO:0007669"/>
    <property type="project" value="InterPro"/>
</dbReference>
<evidence type="ECO:0000256" key="1">
    <source>
        <dbReference type="ARBA" id="ARBA00004651"/>
    </source>
</evidence>
<feature type="transmembrane region" description="Helical" evidence="20">
    <location>
        <begin position="794"/>
        <end position="813"/>
    </location>
</feature>
<evidence type="ECO:0000256" key="8">
    <source>
        <dbReference type="ARBA" id="ARBA00022723"/>
    </source>
</evidence>
<dbReference type="WBParaSite" id="SVE_0232500.1">
    <property type="protein sequence ID" value="SVE_0232500.1"/>
    <property type="gene ID" value="SVE_0232500"/>
</dbReference>
<evidence type="ECO:0000256" key="19">
    <source>
        <dbReference type="ARBA" id="ARBA00033667"/>
    </source>
</evidence>
<feature type="transmembrane region" description="Helical" evidence="20">
    <location>
        <begin position="239"/>
        <end position="259"/>
    </location>
</feature>
<feature type="transmembrane region" description="Helical" evidence="20">
    <location>
        <begin position="177"/>
        <end position="198"/>
    </location>
</feature>
<keyword evidence="5" id="KW-1003">Cell membrane</keyword>
<evidence type="ECO:0000256" key="2">
    <source>
        <dbReference type="ARBA" id="ARBA00007489"/>
    </source>
</evidence>
<comment type="catalytic activity">
    <reaction evidence="19">
        <text>Ca(2+)(in) + 3 Na(+)(out) = Ca(2+)(out) + 3 Na(+)(in)</text>
        <dbReference type="Rhea" id="RHEA:69955"/>
        <dbReference type="ChEBI" id="CHEBI:29101"/>
        <dbReference type="ChEBI" id="CHEBI:29108"/>
    </reaction>
</comment>
<keyword evidence="3" id="KW-0813">Transport</keyword>
<evidence type="ECO:0000256" key="7">
    <source>
        <dbReference type="ARBA" id="ARBA00022692"/>
    </source>
</evidence>
<dbReference type="GO" id="GO:0098703">
    <property type="term" value="P:calcium ion import across plasma membrane"/>
    <property type="evidence" value="ECO:0007669"/>
    <property type="project" value="TreeGrafter"/>
</dbReference>
<feature type="transmembrane region" description="Helical" evidence="20">
    <location>
        <begin position="210"/>
        <end position="227"/>
    </location>
</feature>
<evidence type="ECO:0000256" key="4">
    <source>
        <dbReference type="ARBA" id="ARBA00022449"/>
    </source>
</evidence>
<dbReference type="PRINTS" id="PR01259">
    <property type="entry name" value="NACAEXCHNGR"/>
</dbReference>
<dbReference type="SUPFAM" id="SSF141072">
    <property type="entry name" value="CalX-like"/>
    <property type="match status" value="2"/>
</dbReference>
<dbReference type="InterPro" id="IPR003644">
    <property type="entry name" value="Calx_beta"/>
</dbReference>
<dbReference type="Gene3D" id="2.60.40.2030">
    <property type="match status" value="2"/>
</dbReference>
<evidence type="ECO:0000313" key="24">
    <source>
        <dbReference type="WBParaSite" id="SVE_0232500.1"/>
    </source>
</evidence>
<feature type="signal peptide" evidence="21">
    <location>
        <begin position="1"/>
        <end position="21"/>
    </location>
</feature>
<feature type="transmembrane region" description="Helical" evidence="20">
    <location>
        <begin position="825"/>
        <end position="844"/>
    </location>
</feature>
<keyword evidence="17" id="KW-0325">Glycoprotein</keyword>
<evidence type="ECO:0000259" key="22">
    <source>
        <dbReference type="SMART" id="SM00237"/>
    </source>
</evidence>
<evidence type="ECO:0000256" key="13">
    <source>
        <dbReference type="ARBA" id="ARBA00022989"/>
    </source>
</evidence>
<dbReference type="InterPro" id="IPR044880">
    <property type="entry name" value="NCX_ion-bd_dom_sf"/>
</dbReference>
<comment type="subcellular location">
    <subcellularLocation>
        <location evidence="1">Cell membrane</location>
        <topology evidence="1">Multi-pass membrane protein</topology>
    </subcellularLocation>
</comment>
<keyword evidence="16 20" id="KW-0472">Membrane</keyword>
<dbReference type="NCBIfam" id="TIGR00845">
    <property type="entry name" value="caca"/>
    <property type="match status" value="1"/>
</dbReference>
<dbReference type="GO" id="GO:0005432">
    <property type="term" value="F:calcium:sodium antiporter activity"/>
    <property type="evidence" value="ECO:0007669"/>
    <property type="project" value="InterPro"/>
</dbReference>
<evidence type="ECO:0000256" key="12">
    <source>
        <dbReference type="ARBA" id="ARBA00022860"/>
    </source>
</evidence>
<keyword evidence="8" id="KW-0479">Metal-binding</keyword>
<protein>
    <submittedName>
        <fullName evidence="24">Sodium/calcium exchanger 2 (inferred by orthology to a human protein)</fullName>
    </submittedName>
</protein>
<dbReference type="STRING" id="75913.A0A0K0F0L1"/>
<comment type="similarity">
    <text evidence="2">Belongs to the Ca(2+):cation antiporter (CaCA) (TC 2.A.19) family. SLC8 subfamily.</text>
</comment>
<dbReference type="Pfam" id="PF01699">
    <property type="entry name" value="Na_Ca_ex"/>
    <property type="match status" value="2"/>
</dbReference>
<keyword evidence="15" id="KW-0406">Ion transport</keyword>
<evidence type="ECO:0000256" key="3">
    <source>
        <dbReference type="ARBA" id="ARBA00022448"/>
    </source>
</evidence>
<organism evidence="23 24">
    <name type="scientific">Strongyloides venezuelensis</name>
    <name type="common">Threadworm</name>
    <dbReference type="NCBI Taxonomy" id="75913"/>
    <lineage>
        <taxon>Eukaryota</taxon>
        <taxon>Metazoa</taxon>
        <taxon>Ecdysozoa</taxon>
        <taxon>Nematoda</taxon>
        <taxon>Chromadorea</taxon>
        <taxon>Rhabditida</taxon>
        <taxon>Tylenchina</taxon>
        <taxon>Panagrolaimomorpha</taxon>
        <taxon>Strongyloidoidea</taxon>
        <taxon>Strongyloididae</taxon>
        <taxon>Strongyloides</taxon>
    </lineage>
</organism>
<keyword evidence="7 20" id="KW-0812">Transmembrane</keyword>
<dbReference type="InterPro" id="IPR004836">
    <property type="entry name" value="Na_Ca_Ex"/>
</dbReference>
<evidence type="ECO:0000256" key="6">
    <source>
        <dbReference type="ARBA" id="ARBA00022568"/>
    </source>
</evidence>
<keyword evidence="13 20" id="KW-1133">Transmembrane helix</keyword>
<feature type="chain" id="PRO_5005328951" evidence="21">
    <location>
        <begin position="22"/>
        <end position="890"/>
    </location>
</feature>
<feature type="domain" description="Calx-beta" evidence="22">
    <location>
        <begin position="511"/>
        <end position="610"/>
    </location>
</feature>
<keyword evidence="18" id="KW-0739">Sodium transport</keyword>
<dbReference type="InterPro" id="IPR032452">
    <property type="entry name" value="Na_Ca_Ex_C-exten"/>
</dbReference>
<reference evidence="24" key="2">
    <citation type="submission" date="2015-08" db="UniProtKB">
        <authorList>
            <consortium name="WormBaseParasite"/>
        </authorList>
    </citation>
    <scope>IDENTIFICATION</scope>
</reference>